<accession>A0ABP7DLY1</accession>
<dbReference type="Gene3D" id="3.40.630.30">
    <property type="match status" value="1"/>
</dbReference>
<reference evidence="3" key="1">
    <citation type="journal article" date="2019" name="Int. J. Syst. Evol. Microbiol.">
        <title>The Global Catalogue of Microorganisms (GCM) 10K type strain sequencing project: providing services to taxonomists for standard genome sequencing and annotation.</title>
        <authorList>
            <consortium name="The Broad Institute Genomics Platform"/>
            <consortium name="The Broad Institute Genome Sequencing Center for Infectious Disease"/>
            <person name="Wu L."/>
            <person name="Ma J."/>
        </authorList>
    </citation>
    <scope>NUCLEOTIDE SEQUENCE [LARGE SCALE GENOMIC DNA]</scope>
    <source>
        <strain evidence="3">JCM 16548</strain>
    </source>
</reference>
<proteinExistence type="predicted"/>
<name>A0ABP7DLY1_9ACTN</name>
<dbReference type="EMBL" id="BAAAYX010000009">
    <property type="protein sequence ID" value="GAA3706277.1"/>
    <property type="molecule type" value="Genomic_DNA"/>
</dbReference>
<dbReference type="RefSeq" id="WP_344812695.1">
    <property type="nucleotide sequence ID" value="NZ_BAAAYX010000009.1"/>
</dbReference>
<evidence type="ECO:0000313" key="2">
    <source>
        <dbReference type="EMBL" id="GAA3706277.1"/>
    </source>
</evidence>
<dbReference type="InterPro" id="IPR016181">
    <property type="entry name" value="Acyl_CoA_acyltransferase"/>
</dbReference>
<sequence>MTADVETRPVGPAELTVLADLFRSSRNTRHCWCQAFCTSRTRWALGWFGGGNRRQFEAVAAADPQPMGVLATVDGEPVGWAACGPRSRYPVATDPANSLTAVMERSEDDRVWLAPCLFVRPDHRGTGITYALVRAAVALAADHHAVAIEGWPVAGSDPPPGEEFVGREKVFADLGFRPLDRPTPNRVIMRRELAGRQPDGHVGTVS</sequence>
<organism evidence="2 3">
    <name type="scientific">Microlunatus aurantiacus</name>
    <dbReference type="NCBI Taxonomy" id="446786"/>
    <lineage>
        <taxon>Bacteria</taxon>
        <taxon>Bacillati</taxon>
        <taxon>Actinomycetota</taxon>
        <taxon>Actinomycetes</taxon>
        <taxon>Propionibacteriales</taxon>
        <taxon>Propionibacteriaceae</taxon>
        <taxon>Microlunatus</taxon>
    </lineage>
</organism>
<feature type="domain" description="N-acetyltransferase" evidence="1">
    <location>
        <begin position="5"/>
        <end position="194"/>
    </location>
</feature>
<protein>
    <recommendedName>
        <fullName evidence="1">N-acetyltransferase domain-containing protein</fullName>
    </recommendedName>
</protein>
<comment type="caution">
    <text evidence="2">The sequence shown here is derived from an EMBL/GenBank/DDBJ whole genome shotgun (WGS) entry which is preliminary data.</text>
</comment>
<dbReference type="Pfam" id="PF00583">
    <property type="entry name" value="Acetyltransf_1"/>
    <property type="match status" value="1"/>
</dbReference>
<dbReference type="Proteomes" id="UP001500051">
    <property type="component" value="Unassembled WGS sequence"/>
</dbReference>
<gene>
    <name evidence="2" type="ORF">GCM10022204_25020</name>
</gene>
<dbReference type="SUPFAM" id="SSF55729">
    <property type="entry name" value="Acyl-CoA N-acyltransferases (Nat)"/>
    <property type="match status" value="1"/>
</dbReference>
<keyword evidence="3" id="KW-1185">Reference proteome</keyword>
<dbReference type="PROSITE" id="PS51186">
    <property type="entry name" value="GNAT"/>
    <property type="match status" value="1"/>
</dbReference>
<evidence type="ECO:0000259" key="1">
    <source>
        <dbReference type="PROSITE" id="PS51186"/>
    </source>
</evidence>
<evidence type="ECO:0000313" key="3">
    <source>
        <dbReference type="Proteomes" id="UP001500051"/>
    </source>
</evidence>
<dbReference type="InterPro" id="IPR000182">
    <property type="entry name" value="GNAT_dom"/>
</dbReference>